<feature type="compositionally biased region" description="Low complexity" evidence="1">
    <location>
        <begin position="16"/>
        <end position="25"/>
    </location>
</feature>
<feature type="region of interest" description="Disordered" evidence="1">
    <location>
        <begin position="1"/>
        <end position="25"/>
    </location>
</feature>
<evidence type="ECO:0000313" key="2">
    <source>
        <dbReference type="EMBL" id="PON45639.1"/>
    </source>
</evidence>
<dbReference type="AlphaFoldDB" id="A0A2P5BA23"/>
<name>A0A2P5BA23_PARAD</name>
<proteinExistence type="predicted"/>
<comment type="caution">
    <text evidence="2">The sequence shown here is derived from an EMBL/GenBank/DDBJ whole genome shotgun (WGS) entry which is preliminary data.</text>
</comment>
<evidence type="ECO:0000313" key="3">
    <source>
        <dbReference type="Proteomes" id="UP000237105"/>
    </source>
</evidence>
<protein>
    <submittedName>
        <fullName evidence="2">Uncharacterized protein</fullName>
    </submittedName>
</protein>
<sequence>LENSVLGVEEKPPRSTPSTKKPPNLIKGHHKILKIITKSLEHSHCSLLFYSDQLFSRFIETHFSKKLKTVKDSDFEDPPRILRLKKKKVEKEGAKTSPAPVMATKTAKKVNEKTKEKVKNLEPKQKLISDLIFCLFEKKVESQSYNPKQQKMAT</sequence>
<gene>
    <name evidence="2" type="ORF">PanWU01x14_257500</name>
</gene>
<feature type="non-terminal residue" evidence="2">
    <location>
        <position position="1"/>
    </location>
</feature>
<reference evidence="3" key="1">
    <citation type="submission" date="2016-06" db="EMBL/GenBank/DDBJ databases">
        <title>Parallel loss of symbiosis genes in relatives of nitrogen-fixing non-legume Parasponia.</title>
        <authorList>
            <person name="Van Velzen R."/>
            <person name="Holmer R."/>
            <person name="Bu F."/>
            <person name="Rutten L."/>
            <person name="Van Zeijl A."/>
            <person name="Liu W."/>
            <person name="Santuari L."/>
            <person name="Cao Q."/>
            <person name="Sharma T."/>
            <person name="Shen D."/>
            <person name="Roswanjaya Y."/>
            <person name="Wardhani T."/>
            <person name="Kalhor M.S."/>
            <person name="Jansen J."/>
            <person name="Van den Hoogen J."/>
            <person name="Gungor B."/>
            <person name="Hartog M."/>
            <person name="Hontelez J."/>
            <person name="Verver J."/>
            <person name="Yang W.-C."/>
            <person name="Schijlen E."/>
            <person name="Repin R."/>
            <person name="Schilthuizen M."/>
            <person name="Schranz E."/>
            <person name="Heidstra R."/>
            <person name="Miyata K."/>
            <person name="Fedorova E."/>
            <person name="Kohlen W."/>
            <person name="Bisseling T."/>
            <person name="Smit S."/>
            <person name="Geurts R."/>
        </authorList>
    </citation>
    <scope>NUCLEOTIDE SEQUENCE [LARGE SCALE GENOMIC DNA]</scope>
    <source>
        <strain evidence="3">cv. WU1-14</strain>
    </source>
</reference>
<evidence type="ECO:0000256" key="1">
    <source>
        <dbReference type="SAM" id="MobiDB-lite"/>
    </source>
</evidence>
<dbReference type="EMBL" id="JXTB01000326">
    <property type="protein sequence ID" value="PON45639.1"/>
    <property type="molecule type" value="Genomic_DNA"/>
</dbReference>
<accession>A0A2P5BA23</accession>
<dbReference type="Proteomes" id="UP000237105">
    <property type="component" value="Unassembled WGS sequence"/>
</dbReference>
<organism evidence="2 3">
    <name type="scientific">Parasponia andersonii</name>
    <name type="common">Sponia andersonii</name>
    <dbReference type="NCBI Taxonomy" id="3476"/>
    <lineage>
        <taxon>Eukaryota</taxon>
        <taxon>Viridiplantae</taxon>
        <taxon>Streptophyta</taxon>
        <taxon>Embryophyta</taxon>
        <taxon>Tracheophyta</taxon>
        <taxon>Spermatophyta</taxon>
        <taxon>Magnoliopsida</taxon>
        <taxon>eudicotyledons</taxon>
        <taxon>Gunneridae</taxon>
        <taxon>Pentapetalae</taxon>
        <taxon>rosids</taxon>
        <taxon>fabids</taxon>
        <taxon>Rosales</taxon>
        <taxon>Cannabaceae</taxon>
        <taxon>Parasponia</taxon>
    </lineage>
</organism>
<keyword evidence="3" id="KW-1185">Reference proteome</keyword>
<feature type="region of interest" description="Disordered" evidence="1">
    <location>
        <begin position="87"/>
        <end position="117"/>
    </location>
</feature>